<dbReference type="AlphaFoldDB" id="A0A377PMM6"/>
<name>A0A377PMM6_HAFAL</name>
<dbReference type="EMBL" id="UGHP01000001">
    <property type="protein sequence ID" value="STQ81858.1"/>
    <property type="molecule type" value="Genomic_DNA"/>
</dbReference>
<feature type="signal peptide" evidence="1">
    <location>
        <begin position="1"/>
        <end position="24"/>
    </location>
</feature>
<dbReference type="RefSeq" id="WP_043495358.1">
    <property type="nucleotide sequence ID" value="NZ_CALJTU010000124.1"/>
</dbReference>
<evidence type="ECO:0000256" key="1">
    <source>
        <dbReference type="SAM" id="SignalP"/>
    </source>
</evidence>
<protein>
    <recommendedName>
        <fullName evidence="4">Type 1 fimbrial protein</fullName>
    </recommendedName>
</protein>
<proteinExistence type="predicted"/>
<gene>
    <name evidence="2" type="ORF">NCTC8105_04054</name>
</gene>
<evidence type="ECO:0008006" key="4">
    <source>
        <dbReference type="Google" id="ProtNLM"/>
    </source>
</evidence>
<reference evidence="2 3" key="1">
    <citation type="submission" date="2018-06" db="EMBL/GenBank/DDBJ databases">
        <authorList>
            <consortium name="Pathogen Informatics"/>
            <person name="Doyle S."/>
        </authorList>
    </citation>
    <scope>NUCLEOTIDE SEQUENCE [LARGE SCALE GENOMIC DNA]</scope>
    <source>
        <strain evidence="2 3">NCTC8105</strain>
    </source>
</reference>
<sequence length="101" mass="11348">MSLYRSFLFLTTAITLMLSAYASAVDGVIHFIGSIVDSDCNISQIQSSLQASCYRNGKVFRQTTTINESNGKVFLPENLGWTQIEPVDEEKNLKLLTINYY</sequence>
<evidence type="ECO:0000313" key="3">
    <source>
        <dbReference type="Proteomes" id="UP000254821"/>
    </source>
</evidence>
<evidence type="ECO:0000313" key="2">
    <source>
        <dbReference type="EMBL" id="STQ81858.1"/>
    </source>
</evidence>
<accession>A0A377PMM6</accession>
<dbReference type="Proteomes" id="UP000254821">
    <property type="component" value="Unassembled WGS sequence"/>
</dbReference>
<keyword evidence="1" id="KW-0732">Signal</keyword>
<organism evidence="2 3">
    <name type="scientific">Hafnia alvei</name>
    <dbReference type="NCBI Taxonomy" id="569"/>
    <lineage>
        <taxon>Bacteria</taxon>
        <taxon>Pseudomonadati</taxon>
        <taxon>Pseudomonadota</taxon>
        <taxon>Gammaproteobacteria</taxon>
        <taxon>Enterobacterales</taxon>
        <taxon>Hafniaceae</taxon>
        <taxon>Hafnia</taxon>
    </lineage>
</organism>
<feature type="chain" id="PRO_5043164898" description="Type 1 fimbrial protein" evidence="1">
    <location>
        <begin position="25"/>
        <end position="101"/>
    </location>
</feature>
<dbReference type="GeneID" id="56893197"/>